<dbReference type="AlphaFoldDB" id="A0A8H7DJ84"/>
<name>A0A8H7DJ84_9AGAR</name>
<gene>
    <name evidence="1" type="ORF">MSAN_00314000</name>
</gene>
<evidence type="ECO:0000313" key="1">
    <source>
        <dbReference type="EMBL" id="KAF7374308.1"/>
    </source>
</evidence>
<sequence>MRLGDVRVWVSVDDAELSEFAVEYSGDEKEASCWIPSECGKNFSINWGAYQCVGTCSRCFAMGEWQFLRTQIYEPRPHASTCLGWVSHQCRDVGHHPKTTVICAARVDR</sequence>
<keyword evidence="2" id="KW-1185">Reference proteome</keyword>
<dbReference type="OrthoDB" id="3364132at2759"/>
<accession>A0A8H7DJ84</accession>
<dbReference type="EMBL" id="JACAZH010000002">
    <property type="protein sequence ID" value="KAF7374308.1"/>
    <property type="molecule type" value="Genomic_DNA"/>
</dbReference>
<dbReference type="Proteomes" id="UP000623467">
    <property type="component" value="Unassembled WGS sequence"/>
</dbReference>
<reference evidence="1" key="1">
    <citation type="submission" date="2020-05" db="EMBL/GenBank/DDBJ databases">
        <title>Mycena genomes resolve the evolution of fungal bioluminescence.</title>
        <authorList>
            <person name="Tsai I.J."/>
        </authorList>
    </citation>
    <scope>NUCLEOTIDE SEQUENCE</scope>
    <source>
        <strain evidence="1">160909Yilan</strain>
    </source>
</reference>
<organism evidence="1 2">
    <name type="scientific">Mycena sanguinolenta</name>
    <dbReference type="NCBI Taxonomy" id="230812"/>
    <lineage>
        <taxon>Eukaryota</taxon>
        <taxon>Fungi</taxon>
        <taxon>Dikarya</taxon>
        <taxon>Basidiomycota</taxon>
        <taxon>Agaricomycotina</taxon>
        <taxon>Agaricomycetes</taxon>
        <taxon>Agaricomycetidae</taxon>
        <taxon>Agaricales</taxon>
        <taxon>Marasmiineae</taxon>
        <taxon>Mycenaceae</taxon>
        <taxon>Mycena</taxon>
    </lineage>
</organism>
<proteinExistence type="predicted"/>
<evidence type="ECO:0000313" key="2">
    <source>
        <dbReference type="Proteomes" id="UP000623467"/>
    </source>
</evidence>
<comment type="caution">
    <text evidence="1">The sequence shown here is derived from an EMBL/GenBank/DDBJ whole genome shotgun (WGS) entry which is preliminary data.</text>
</comment>
<protein>
    <submittedName>
        <fullName evidence="1">Uncharacterized protein</fullName>
    </submittedName>
</protein>